<dbReference type="EMBL" id="NBNE01004282">
    <property type="protein sequence ID" value="OWZ05722.1"/>
    <property type="molecule type" value="Genomic_DNA"/>
</dbReference>
<evidence type="ECO:0000313" key="3">
    <source>
        <dbReference type="Proteomes" id="UP000198211"/>
    </source>
</evidence>
<feature type="non-terminal residue" evidence="2">
    <location>
        <position position="129"/>
    </location>
</feature>
<reference evidence="3" key="1">
    <citation type="submission" date="2017-03" db="EMBL/GenBank/DDBJ databases">
        <title>Phytopthora megakarya and P. palmivora, two closely related causual agents of cacao black pod achieved similar genome size and gene model numbers by different mechanisms.</title>
        <authorList>
            <person name="Ali S."/>
            <person name="Shao J."/>
            <person name="Larry D.J."/>
            <person name="Kronmiller B."/>
            <person name="Shen D."/>
            <person name="Strem M.D."/>
            <person name="Melnick R.L."/>
            <person name="Guiltinan M.J."/>
            <person name="Tyler B.M."/>
            <person name="Meinhardt L.W."/>
            <person name="Bailey B.A."/>
        </authorList>
    </citation>
    <scope>NUCLEOTIDE SEQUENCE [LARGE SCALE GENOMIC DNA]</scope>
    <source>
        <strain evidence="3">zdho120</strain>
    </source>
</reference>
<keyword evidence="3" id="KW-1185">Reference proteome</keyword>
<name>A0A225VK66_9STRA</name>
<organism evidence="2 3">
    <name type="scientific">Phytophthora megakarya</name>
    <dbReference type="NCBI Taxonomy" id="4795"/>
    <lineage>
        <taxon>Eukaryota</taxon>
        <taxon>Sar</taxon>
        <taxon>Stramenopiles</taxon>
        <taxon>Oomycota</taxon>
        <taxon>Peronosporomycetes</taxon>
        <taxon>Peronosporales</taxon>
        <taxon>Peronosporaceae</taxon>
        <taxon>Phytophthora</taxon>
    </lineage>
</organism>
<feature type="compositionally biased region" description="Basic residues" evidence="1">
    <location>
        <begin position="100"/>
        <end position="112"/>
    </location>
</feature>
<comment type="caution">
    <text evidence="2">The sequence shown here is derived from an EMBL/GenBank/DDBJ whole genome shotgun (WGS) entry which is preliminary data.</text>
</comment>
<proteinExistence type="predicted"/>
<protein>
    <submittedName>
        <fullName evidence="2">Uncharacterized protein</fullName>
    </submittedName>
</protein>
<feature type="region of interest" description="Disordered" evidence="1">
    <location>
        <begin position="68"/>
        <end position="116"/>
    </location>
</feature>
<evidence type="ECO:0000313" key="2">
    <source>
        <dbReference type="EMBL" id="OWZ05722.1"/>
    </source>
</evidence>
<accession>A0A225VK66</accession>
<dbReference type="Proteomes" id="UP000198211">
    <property type="component" value="Unassembled WGS sequence"/>
</dbReference>
<gene>
    <name evidence="2" type="ORF">PHMEG_00022130</name>
</gene>
<dbReference type="AlphaFoldDB" id="A0A225VK66"/>
<sequence>MNQGCNATVFEHELTAFELPPSVDRSPPHRIDYRIDYRNVESRRLHSFDELRLTAPVLTLDASDVTLLPEPNDYVTPRSCSSRRNRAKYSRSASTSPPPKSHRHQSKKASRKQVHELQTIVNAMQEQVD</sequence>
<evidence type="ECO:0000256" key="1">
    <source>
        <dbReference type="SAM" id="MobiDB-lite"/>
    </source>
</evidence>
<dbReference type="OrthoDB" id="163625at2759"/>